<proteinExistence type="predicted"/>
<dbReference type="AlphaFoldDB" id="A0AA36J2U0"/>
<dbReference type="EMBL" id="CAUJNA010003266">
    <property type="protein sequence ID" value="CAJ1397456.1"/>
    <property type="molecule type" value="Genomic_DNA"/>
</dbReference>
<protein>
    <submittedName>
        <fullName evidence="1">Uncharacterized protein</fullName>
    </submittedName>
</protein>
<sequence length="144" mass="15413">MDGDTRRLSWVESTAASGCDLLRSVLSDMGDMVCCLPALGVARVLPDAVVTGVSRGSVGLTRPPSRCEMLPVASGRYSWRRTKPFPECERSLEVIQDTPLRVLLSPGPEVEADASEDFVLVDAGEAVEDGTQGSDLTLPGWHLV</sequence>
<reference evidence="1" key="1">
    <citation type="submission" date="2023-08" db="EMBL/GenBank/DDBJ databases">
        <authorList>
            <person name="Chen Y."/>
            <person name="Shah S."/>
            <person name="Dougan E. K."/>
            <person name="Thang M."/>
            <person name="Chan C."/>
        </authorList>
    </citation>
    <scope>NUCLEOTIDE SEQUENCE</scope>
</reference>
<evidence type="ECO:0000313" key="1">
    <source>
        <dbReference type="EMBL" id="CAJ1397456.1"/>
    </source>
</evidence>
<accession>A0AA36J2U0</accession>
<keyword evidence="2" id="KW-1185">Reference proteome</keyword>
<evidence type="ECO:0000313" key="2">
    <source>
        <dbReference type="Proteomes" id="UP001178507"/>
    </source>
</evidence>
<organism evidence="1 2">
    <name type="scientific">Effrenium voratum</name>
    <dbReference type="NCBI Taxonomy" id="2562239"/>
    <lineage>
        <taxon>Eukaryota</taxon>
        <taxon>Sar</taxon>
        <taxon>Alveolata</taxon>
        <taxon>Dinophyceae</taxon>
        <taxon>Suessiales</taxon>
        <taxon>Symbiodiniaceae</taxon>
        <taxon>Effrenium</taxon>
    </lineage>
</organism>
<dbReference type="Proteomes" id="UP001178507">
    <property type="component" value="Unassembled WGS sequence"/>
</dbReference>
<gene>
    <name evidence="1" type="ORF">EVOR1521_LOCUS21468</name>
</gene>
<name>A0AA36J2U0_9DINO</name>
<comment type="caution">
    <text evidence="1">The sequence shown here is derived from an EMBL/GenBank/DDBJ whole genome shotgun (WGS) entry which is preliminary data.</text>
</comment>